<dbReference type="FunFam" id="3.40.309.10:FF:000006">
    <property type="entry name" value="Gamma-glutamyl phosphate reductase"/>
    <property type="match status" value="1"/>
</dbReference>
<keyword evidence="2 7" id="KW-0028">Amino-acid biosynthesis</keyword>
<name>A0A378NV74_9FIRM</name>
<dbReference type="Pfam" id="PF00171">
    <property type="entry name" value="Aldedh"/>
    <property type="match status" value="2"/>
</dbReference>
<dbReference type="CDD" id="cd07079">
    <property type="entry name" value="ALDH_F18-19_ProA-GPR"/>
    <property type="match status" value="1"/>
</dbReference>
<comment type="function">
    <text evidence="7">Catalyzes the NADPH-dependent reduction of L-glutamate 5-phosphate into L-glutamate 5-semialdehyde and phosphate. The product spontaneously undergoes cyclization to form 1-pyrroline-5-carboxylate.</text>
</comment>
<evidence type="ECO:0000256" key="4">
    <source>
        <dbReference type="ARBA" id="ARBA00022857"/>
    </source>
</evidence>
<gene>
    <name evidence="7 9" type="primary">proA</name>
    <name evidence="9" type="ORF">NCTC10571_01888</name>
</gene>
<dbReference type="InterPro" id="IPR012134">
    <property type="entry name" value="Glu-5-SA_DH"/>
</dbReference>
<comment type="subcellular location">
    <subcellularLocation>
        <location evidence="7">Cytoplasm</location>
    </subcellularLocation>
</comment>
<dbReference type="SUPFAM" id="SSF53720">
    <property type="entry name" value="ALDH-like"/>
    <property type="match status" value="1"/>
</dbReference>
<keyword evidence="7" id="KW-0963">Cytoplasm</keyword>
<organism evidence="9 10">
    <name type="scientific">Megamonas hypermegale</name>
    <dbReference type="NCBI Taxonomy" id="158847"/>
    <lineage>
        <taxon>Bacteria</taxon>
        <taxon>Bacillati</taxon>
        <taxon>Bacillota</taxon>
        <taxon>Negativicutes</taxon>
        <taxon>Selenomonadales</taxon>
        <taxon>Selenomonadaceae</taxon>
        <taxon>Megamonas</taxon>
    </lineage>
</organism>
<dbReference type="EMBL" id="UGPP01000001">
    <property type="protein sequence ID" value="STY71725.1"/>
    <property type="molecule type" value="Genomic_DNA"/>
</dbReference>
<accession>A0A378NV74</accession>
<evidence type="ECO:0000256" key="5">
    <source>
        <dbReference type="ARBA" id="ARBA00023002"/>
    </source>
</evidence>
<evidence type="ECO:0000256" key="7">
    <source>
        <dbReference type="HAMAP-Rule" id="MF_00412"/>
    </source>
</evidence>
<dbReference type="AlphaFoldDB" id="A0A378NV74"/>
<sequence>MSSNAQIDIKEIITNQAMMAKKASQKLATLSSLKKNKALLTMAHALEVKTPIILEENNIDMENGRQKGLSASLLDRLLLTTERIAQMADGLRQIASLNDPVGNGIMSCRRPNGLDIRCIRVPLGLVGIVYEARPNVTADAIGLCLKSGNAVILRGGSEAIHSNKILASILAEAAYSAGIPHGAIQFVSITEHEAVDVMMRLNKYVDVIIPRGGAGLIKRVVENSSVPVIETGVGICHVFVDEFADLELATKIILNAKISRPAVCNAIETVLIDQKIANEYLPMICQKLSEAKVEIRGCEKCLAICPELKTATKEDWSTEYGDLIISIKIVENIDEAISHINTYGSGHSEAIITTNYNNALKFQKLVDASAVYVNASTRFTDGNEFGFGAEIGISTQKLHARGPMGLEALTTMKYLIYGEGQIR</sequence>
<dbReference type="InterPro" id="IPR000965">
    <property type="entry name" value="GPR_dom"/>
</dbReference>
<evidence type="ECO:0000313" key="9">
    <source>
        <dbReference type="EMBL" id="STY71725.1"/>
    </source>
</evidence>
<evidence type="ECO:0000256" key="6">
    <source>
        <dbReference type="ARBA" id="ARBA00049024"/>
    </source>
</evidence>
<dbReference type="EC" id="1.2.1.41" evidence="7"/>
<comment type="catalytic activity">
    <reaction evidence="6 7">
        <text>L-glutamate 5-semialdehyde + phosphate + NADP(+) = L-glutamyl 5-phosphate + NADPH + H(+)</text>
        <dbReference type="Rhea" id="RHEA:19541"/>
        <dbReference type="ChEBI" id="CHEBI:15378"/>
        <dbReference type="ChEBI" id="CHEBI:43474"/>
        <dbReference type="ChEBI" id="CHEBI:57783"/>
        <dbReference type="ChEBI" id="CHEBI:58066"/>
        <dbReference type="ChEBI" id="CHEBI:58274"/>
        <dbReference type="ChEBI" id="CHEBI:58349"/>
        <dbReference type="EC" id="1.2.1.41"/>
    </reaction>
</comment>
<dbReference type="GO" id="GO:0004350">
    <property type="term" value="F:glutamate-5-semialdehyde dehydrogenase activity"/>
    <property type="evidence" value="ECO:0007669"/>
    <property type="project" value="UniProtKB-UniRule"/>
</dbReference>
<keyword evidence="3 7" id="KW-0641">Proline biosynthesis</keyword>
<dbReference type="PIRSF" id="PIRSF000151">
    <property type="entry name" value="GPR"/>
    <property type="match status" value="1"/>
</dbReference>
<dbReference type="Gene3D" id="3.40.309.10">
    <property type="entry name" value="Aldehyde Dehydrogenase, Chain A, domain 2"/>
    <property type="match status" value="1"/>
</dbReference>
<dbReference type="RefSeq" id="WP_115151959.1">
    <property type="nucleotide sequence ID" value="NZ_UGPP01000001.1"/>
</dbReference>
<dbReference type="InterPro" id="IPR016163">
    <property type="entry name" value="Ald_DH_C"/>
</dbReference>
<feature type="domain" description="Aldehyde dehydrogenase" evidence="8">
    <location>
        <begin position="324"/>
        <end position="386"/>
    </location>
</feature>
<dbReference type="STRING" id="1122216.GCA_000423385_00210"/>
<dbReference type="PANTHER" id="PTHR11063:SF8">
    <property type="entry name" value="DELTA-1-PYRROLINE-5-CARBOXYLATE SYNTHASE"/>
    <property type="match status" value="1"/>
</dbReference>
<evidence type="ECO:0000256" key="3">
    <source>
        <dbReference type="ARBA" id="ARBA00022650"/>
    </source>
</evidence>
<dbReference type="GO" id="GO:0050661">
    <property type="term" value="F:NADP binding"/>
    <property type="evidence" value="ECO:0007669"/>
    <property type="project" value="InterPro"/>
</dbReference>
<dbReference type="GO" id="GO:0005737">
    <property type="term" value="C:cytoplasm"/>
    <property type="evidence" value="ECO:0007669"/>
    <property type="project" value="UniProtKB-SubCell"/>
</dbReference>
<feature type="domain" description="Aldehyde dehydrogenase" evidence="8">
    <location>
        <begin position="18"/>
        <end position="294"/>
    </location>
</feature>
<dbReference type="Proteomes" id="UP000255234">
    <property type="component" value="Unassembled WGS sequence"/>
</dbReference>
<keyword evidence="5 7" id="KW-0560">Oxidoreductase</keyword>
<evidence type="ECO:0000256" key="2">
    <source>
        <dbReference type="ARBA" id="ARBA00022605"/>
    </source>
</evidence>
<dbReference type="InterPro" id="IPR020593">
    <property type="entry name" value="G-glutamylP_reductase_CS"/>
</dbReference>
<proteinExistence type="inferred from homology"/>
<dbReference type="InterPro" id="IPR015590">
    <property type="entry name" value="Aldehyde_DH_dom"/>
</dbReference>
<reference evidence="9 10" key="1">
    <citation type="submission" date="2018-06" db="EMBL/GenBank/DDBJ databases">
        <authorList>
            <consortium name="Pathogen Informatics"/>
            <person name="Doyle S."/>
        </authorList>
    </citation>
    <scope>NUCLEOTIDE SEQUENCE [LARGE SCALE GENOMIC DNA]</scope>
    <source>
        <strain evidence="9 10">NCTC10571</strain>
    </source>
</reference>
<dbReference type="NCBIfam" id="NF001221">
    <property type="entry name" value="PRK00197.1"/>
    <property type="match status" value="1"/>
</dbReference>
<dbReference type="HAMAP" id="MF_00412">
    <property type="entry name" value="ProA"/>
    <property type="match status" value="1"/>
</dbReference>
<comment type="similarity">
    <text evidence="7">Belongs to the gamma-glutamyl phosphate reductase family.</text>
</comment>
<evidence type="ECO:0000259" key="8">
    <source>
        <dbReference type="Pfam" id="PF00171"/>
    </source>
</evidence>
<dbReference type="GO" id="GO:0055129">
    <property type="term" value="P:L-proline biosynthetic process"/>
    <property type="evidence" value="ECO:0007669"/>
    <property type="project" value="UniProtKB-UniRule"/>
</dbReference>
<evidence type="ECO:0000313" key="10">
    <source>
        <dbReference type="Proteomes" id="UP000255234"/>
    </source>
</evidence>
<protein>
    <recommendedName>
        <fullName evidence="7">Gamma-glutamyl phosphate reductase</fullName>
        <shortName evidence="7">GPR</shortName>
        <ecNumber evidence="7">1.2.1.41</ecNumber>
    </recommendedName>
    <alternativeName>
        <fullName evidence="7">Glutamate-5-semialdehyde dehydrogenase</fullName>
    </alternativeName>
    <alternativeName>
        <fullName evidence="7">Glutamyl-gamma-semialdehyde dehydrogenase</fullName>
        <shortName evidence="7">GSA dehydrogenase</shortName>
    </alternativeName>
</protein>
<keyword evidence="4 7" id="KW-0521">NADP</keyword>
<dbReference type="PANTHER" id="PTHR11063">
    <property type="entry name" value="GLUTAMATE SEMIALDEHYDE DEHYDROGENASE"/>
    <property type="match status" value="1"/>
</dbReference>
<dbReference type="InterPro" id="IPR016162">
    <property type="entry name" value="Ald_DH_N"/>
</dbReference>
<dbReference type="NCBIfam" id="TIGR00407">
    <property type="entry name" value="proA"/>
    <property type="match status" value="1"/>
</dbReference>
<dbReference type="Gene3D" id="3.40.605.10">
    <property type="entry name" value="Aldehyde Dehydrogenase, Chain A, domain 1"/>
    <property type="match status" value="1"/>
</dbReference>
<dbReference type="PROSITE" id="PS01223">
    <property type="entry name" value="PROA"/>
    <property type="match status" value="1"/>
</dbReference>
<comment type="pathway">
    <text evidence="1 7">Amino-acid biosynthesis; L-proline biosynthesis; L-glutamate 5-semialdehyde from L-glutamate: step 2/2.</text>
</comment>
<evidence type="ECO:0000256" key="1">
    <source>
        <dbReference type="ARBA" id="ARBA00004985"/>
    </source>
</evidence>
<dbReference type="UniPathway" id="UPA00098">
    <property type="reaction ID" value="UER00360"/>
</dbReference>
<dbReference type="InterPro" id="IPR016161">
    <property type="entry name" value="Ald_DH/histidinol_DH"/>
</dbReference>